<name>A0A1I4Q1U3_ECTMO</name>
<keyword evidence="2" id="KW-1185">Reference proteome</keyword>
<dbReference type="RefSeq" id="WP_425319152.1">
    <property type="nucleotide sequence ID" value="NZ_FOUO01000003.1"/>
</dbReference>
<gene>
    <name evidence="1" type="ORF">SAMN05421721_10355</name>
</gene>
<protein>
    <submittedName>
        <fullName evidence="1">Geranylgeranyl reductase family</fullName>
    </submittedName>
</protein>
<dbReference type="InterPro" id="IPR050407">
    <property type="entry name" value="Geranylgeranyl_reductase"/>
</dbReference>
<accession>A0A1I4Q1U3</accession>
<dbReference type="PRINTS" id="PR00420">
    <property type="entry name" value="RNGMNOXGNASE"/>
</dbReference>
<sequence length="355" mass="37229">MPSVDVLVVGLGPAGARAAAAAAARGAQVLAVERRHRIGVPVQCAEFVPLPMGRYARETGAWVQAIEHMTTVLPSGATRVSDFPGMIIDRAAFDQGLAAQARQRGAILWTRSALLDLDPRAGRARIQRSGEIQSVAFGALVAADGPASTVAARLGLPPLPCVHTRQYTVPLIQGRTDTLVRLSPAFPGGYGWLFPRGGQAHLGLGMDKSRARDLKAPLEAWHRQLVNEGLVEARILARTGGAIPVGGLRDPLCHERVLFAGDAAGLTHPITGGGIAPAVLSGEAAGTAAADRAGGDPAAAEAYAEDLQDTYGPGLVRAVARRRELGRIWGTPRAGEDAPHRRGWIAFDEYFTATA</sequence>
<dbReference type="SUPFAM" id="SSF51905">
    <property type="entry name" value="FAD/NAD(P)-binding domain"/>
    <property type="match status" value="1"/>
</dbReference>
<dbReference type="InterPro" id="IPR011777">
    <property type="entry name" value="Geranylgeranyl_Rdtase_fam"/>
</dbReference>
<evidence type="ECO:0000313" key="1">
    <source>
        <dbReference type="EMBL" id="SFM33836.1"/>
    </source>
</evidence>
<dbReference type="Gene3D" id="3.50.50.60">
    <property type="entry name" value="FAD/NAD(P)-binding domain"/>
    <property type="match status" value="1"/>
</dbReference>
<dbReference type="EMBL" id="FOUO01000003">
    <property type="protein sequence ID" value="SFM33836.1"/>
    <property type="molecule type" value="Genomic_DNA"/>
</dbReference>
<dbReference type="NCBIfam" id="TIGR02032">
    <property type="entry name" value="GG-red-SF"/>
    <property type="match status" value="1"/>
</dbReference>
<dbReference type="STRING" id="195064.SAMN05421721_10355"/>
<dbReference type="Pfam" id="PF12831">
    <property type="entry name" value="FAD_oxidored"/>
    <property type="match status" value="1"/>
</dbReference>
<dbReference type="GO" id="GO:0016628">
    <property type="term" value="F:oxidoreductase activity, acting on the CH-CH group of donors, NAD or NADP as acceptor"/>
    <property type="evidence" value="ECO:0007669"/>
    <property type="project" value="InterPro"/>
</dbReference>
<organism evidence="1 2">
    <name type="scientific">Ectothiorhodospira mobilis</name>
    <dbReference type="NCBI Taxonomy" id="195064"/>
    <lineage>
        <taxon>Bacteria</taxon>
        <taxon>Pseudomonadati</taxon>
        <taxon>Pseudomonadota</taxon>
        <taxon>Gammaproteobacteria</taxon>
        <taxon>Chromatiales</taxon>
        <taxon>Ectothiorhodospiraceae</taxon>
        <taxon>Ectothiorhodospira</taxon>
    </lineage>
</organism>
<proteinExistence type="predicted"/>
<dbReference type="PANTHER" id="PTHR42685:SF22">
    <property type="entry name" value="CONDITIONED MEDIUM FACTOR RECEPTOR 1"/>
    <property type="match status" value="1"/>
</dbReference>
<dbReference type="InterPro" id="IPR036188">
    <property type="entry name" value="FAD/NAD-bd_sf"/>
</dbReference>
<dbReference type="PANTHER" id="PTHR42685">
    <property type="entry name" value="GERANYLGERANYL DIPHOSPHATE REDUCTASE"/>
    <property type="match status" value="1"/>
</dbReference>
<evidence type="ECO:0000313" key="2">
    <source>
        <dbReference type="Proteomes" id="UP000199556"/>
    </source>
</evidence>
<reference evidence="1 2" key="1">
    <citation type="submission" date="2016-10" db="EMBL/GenBank/DDBJ databases">
        <authorList>
            <person name="de Groot N.N."/>
        </authorList>
    </citation>
    <scope>NUCLEOTIDE SEQUENCE [LARGE SCALE GENOMIC DNA]</scope>
    <source>
        <strain evidence="1 2">DSM 4180</strain>
    </source>
</reference>
<dbReference type="Proteomes" id="UP000199556">
    <property type="component" value="Unassembled WGS sequence"/>
</dbReference>
<dbReference type="AlphaFoldDB" id="A0A1I4Q1U3"/>